<comment type="subcellular location">
    <subcellularLocation>
        <location evidence="2 9">Cytoplasm</location>
    </subcellularLocation>
</comment>
<dbReference type="EC" id="2.1.1.67" evidence="4 9"/>
<evidence type="ECO:0000256" key="4">
    <source>
        <dbReference type="ARBA" id="ARBA00011905"/>
    </source>
</evidence>
<keyword evidence="11" id="KW-1185">Reference proteome</keyword>
<dbReference type="SUPFAM" id="SSF53335">
    <property type="entry name" value="S-adenosyl-L-methionine-dependent methyltransferases"/>
    <property type="match status" value="1"/>
</dbReference>
<dbReference type="GO" id="GO:0032259">
    <property type="term" value="P:methylation"/>
    <property type="evidence" value="ECO:0007669"/>
    <property type="project" value="UniProtKB-KW"/>
</dbReference>
<dbReference type="HAMAP" id="MF_00812">
    <property type="entry name" value="Thiopur_methtran"/>
    <property type="match status" value="1"/>
</dbReference>
<evidence type="ECO:0000256" key="5">
    <source>
        <dbReference type="ARBA" id="ARBA00022490"/>
    </source>
</evidence>
<dbReference type="NCBIfam" id="TIGR03840">
    <property type="entry name" value="TMPT_Se_Te"/>
    <property type="match status" value="1"/>
</dbReference>
<protein>
    <recommendedName>
        <fullName evidence="4 9">Thiopurine S-methyltransferase</fullName>
        <ecNumber evidence="4 9">2.1.1.67</ecNumber>
    </recommendedName>
    <alternativeName>
        <fullName evidence="9">Thiopurine methyltransferase</fullName>
    </alternativeName>
</protein>
<dbReference type="InterPro" id="IPR008854">
    <property type="entry name" value="TPMT"/>
</dbReference>
<keyword evidence="6 9" id="KW-0489">Methyltransferase</keyword>
<dbReference type="InterPro" id="IPR025835">
    <property type="entry name" value="Thiopurine_S-MeTrfase"/>
</dbReference>
<evidence type="ECO:0000256" key="6">
    <source>
        <dbReference type="ARBA" id="ARBA00022603"/>
    </source>
</evidence>
<evidence type="ECO:0000313" key="10">
    <source>
        <dbReference type="EMBL" id="MFD2138903.1"/>
    </source>
</evidence>
<gene>
    <name evidence="10" type="primary">tmpT</name>
    <name evidence="9" type="synonym">tpm</name>
    <name evidence="10" type="ORF">ACFSNC_00675</name>
</gene>
<organism evidence="10 11">
    <name type="scientific">Ancylobacter oerskovii</name>
    <dbReference type="NCBI Taxonomy" id="459519"/>
    <lineage>
        <taxon>Bacteria</taxon>
        <taxon>Pseudomonadati</taxon>
        <taxon>Pseudomonadota</taxon>
        <taxon>Alphaproteobacteria</taxon>
        <taxon>Hyphomicrobiales</taxon>
        <taxon>Xanthobacteraceae</taxon>
        <taxon>Ancylobacter</taxon>
    </lineage>
</organism>
<feature type="binding site" evidence="9">
    <location>
        <position position="46"/>
    </location>
    <ligand>
        <name>S-adenosyl-L-methionine</name>
        <dbReference type="ChEBI" id="CHEBI:59789"/>
    </ligand>
</feature>
<dbReference type="EMBL" id="JBHUHD010000001">
    <property type="protein sequence ID" value="MFD2138903.1"/>
    <property type="molecule type" value="Genomic_DNA"/>
</dbReference>
<sequence length="213" mass="23933">MMDEEFWHGKWRRGEIAFHEADGNPLLRRYFPRLDLPAGARLFLPLCGKTRDIAWLLAQGHAVAGAELSRLAIEQLFAELGLVPHITPVGPLERFEAGRLTVFVGNLFDLDRHALGEVGAIYDRAALVALPEPMRPRYAAHLVHLTHAAPQLLIAFDYEPSLVVGPPFAVPEPEIRRHYGAAYHVTLAGRHELKEGLKGRKPVEETVWLLRPR</sequence>
<keyword evidence="7 9" id="KW-0808">Transferase</keyword>
<comment type="catalytic activity">
    <reaction evidence="1 9">
        <text>S-adenosyl-L-methionine + a thiopurine = S-adenosyl-L-homocysteine + a thiopurine S-methylether.</text>
        <dbReference type="EC" id="2.1.1.67"/>
    </reaction>
</comment>
<dbReference type="RefSeq" id="WP_246549327.1">
    <property type="nucleotide sequence ID" value="NZ_JAHBGB010000044.1"/>
</dbReference>
<feature type="binding site" evidence="9">
    <location>
        <position position="124"/>
    </location>
    <ligand>
        <name>S-adenosyl-L-methionine</name>
        <dbReference type="ChEBI" id="CHEBI:59789"/>
    </ligand>
</feature>
<evidence type="ECO:0000256" key="3">
    <source>
        <dbReference type="ARBA" id="ARBA00008145"/>
    </source>
</evidence>
<dbReference type="InterPro" id="IPR029063">
    <property type="entry name" value="SAM-dependent_MTases_sf"/>
</dbReference>
<feature type="binding site" evidence="9">
    <location>
        <position position="11"/>
    </location>
    <ligand>
        <name>S-adenosyl-L-methionine</name>
        <dbReference type="ChEBI" id="CHEBI:59789"/>
    </ligand>
</feature>
<dbReference type="PROSITE" id="PS51585">
    <property type="entry name" value="SAM_MT_TPMT"/>
    <property type="match status" value="1"/>
</dbReference>
<dbReference type="GO" id="GO:0008119">
    <property type="term" value="F:thiopurine S-methyltransferase activity"/>
    <property type="evidence" value="ECO:0007669"/>
    <property type="project" value="UniProtKB-EC"/>
</dbReference>
<dbReference type="Proteomes" id="UP001597299">
    <property type="component" value="Unassembled WGS sequence"/>
</dbReference>
<evidence type="ECO:0000256" key="1">
    <source>
        <dbReference type="ARBA" id="ARBA00000903"/>
    </source>
</evidence>
<evidence type="ECO:0000256" key="2">
    <source>
        <dbReference type="ARBA" id="ARBA00004496"/>
    </source>
</evidence>
<dbReference type="PANTHER" id="PTHR10259">
    <property type="entry name" value="THIOPURINE S-METHYLTRANSFERASE"/>
    <property type="match status" value="1"/>
</dbReference>
<dbReference type="PANTHER" id="PTHR10259:SF11">
    <property type="entry name" value="THIOPURINE S-METHYLTRANSFERASE"/>
    <property type="match status" value="1"/>
</dbReference>
<evidence type="ECO:0000256" key="7">
    <source>
        <dbReference type="ARBA" id="ARBA00022679"/>
    </source>
</evidence>
<reference evidence="11" key="1">
    <citation type="journal article" date="2019" name="Int. J. Syst. Evol. Microbiol.">
        <title>The Global Catalogue of Microorganisms (GCM) 10K type strain sequencing project: providing services to taxonomists for standard genome sequencing and annotation.</title>
        <authorList>
            <consortium name="The Broad Institute Genomics Platform"/>
            <consortium name="The Broad Institute Genome Sequencing Center for Infectious Disease"/>
            <person name="Wu L."/>
            <person name="Ma J."/>
        </authorList>
    </citation>
    <scope>NUCLEOTIDE SEQUENCE [LARGE SCALE GENOMIC DNA]</scope>
    <source>
        <strain evidence="11">CCM 7435</strain>
    </source>
</reference>
<dbReference type="InterPro" id="IPR022474">
    <property type="entry name" value="Thiopur_S-MeTfrase_Se/Te_detox"/>
</dbReference>
<evidence type="ECO:0000256" key="8">
    <source>
        <dbReference type="ARBA" id="ARBA00022691"/>
    </source>
</evidence>
<dbReference type="Pfam" id="PF05724">
    <property type="entry name" value="TPMT"/>
    <property type="match status" value="1"/>
</dbReference>
<keyword evidence="8 9" id="KW-0949">S-adenosyl-L-methionine</keyword>
<keyword evidence="5 9" id="KW-0963">Cytoplasm</keyword>
<dbReference type="Gene3D" id="3.40.50.150">
    <property type="entry name" value="Vaccinia Virus protein VP39"/>
    <property type="match status" value="1"/>
</dbReference>
<name>A0ABW4YRU6_9HYPH</name>
<comment type="similarity">
    <text evidence="3 9">Belongs to the class I-like SAM-binding methyltransferase superfamily. TPMT family.</text>
</comment>
<dbReference type="PIRSF" id="PIRSF023956">
    <property type="entry name" value="Thiopurine_S-methyltransferase"/>
    <property type="match status" value="1"/>
</dbReference>
<accession>A0ABW4YRU6</accession>
<feature type="binding site" evidence="9">
    <location>
        <position position="67"/>
    </location>
    <ligand>
        <name>S-adenosyl-L-methionine</name>
        <dbReference type="ChEBI" id="CHEBI:59789"/>
    </ligand>
</feature>
<evidence type="ECO:0000313" key="11">
    <source>
        <dbReference type="Proteomes" id="UP001597299"/>
    </source>
</evidence>
<comment type="caution">
    <text evidence="10">The sequence shown here is derived from an EMBL/GenBank/DDBJ whole genome shotgun (WGS) entry which is preliminary data.</text>
</comment>
<proteinExistence type="inferred from homology"/>
<evidence type="ECO:0000256" key="9">
    <source>
        <dbReference type="HAMAP-Rule" id="MF_00812"/>
    </source>
</evidence>